<dbReference type="InterPro" id="IPR050266">
    <property type="entry name" value="AB_hydrolase_sf"/>
</dbReference>
<dbReference type="AlphaFoldDB" id="A0A4R4YNH0"/>
<dbReference type="SUPFAM" id="SSF53474">
    <property type="entry name" value="alpha/beta-Hydrolases"/>
    <property type="match status" value="1"/>
</dbReference>
<dbReference type="PRINTS" id="PR00793">
    <property type="entry name" value="PROAMNOPTASE"/>
</dbReference>
<evidence type="ECO:0000256" key="1">
    <source>
        <dbReference type="ARBA" id="ARBA00010088"/>
    </source>
</evidence>
<sequence>MPFSTSDNVPLWTATTGTATPAAAPVIILHGGPGTWSDHLTLAEMLDDLTVVHRFDQRGCGRSGPSGVQSMARSAQDIDELRQYWGHEKIVVIGHSFGATLAITYAALYPDHVAGVVYLDGVGVGDWRSGDAEVRASRMTPEQTARLDELSEIHLNAPAARTRTREEEIEFRVLAWFPDNADQEHAMEWALEDASVDLPISWGVNRALSKEINSWPDSRKADDAAAIPAPITFIHGEGDPRPYAAVQALAEHAQQPSFHLIPDAGHSPWREQPDTVRKILRDAVLT</sequence>
<dbReference type="InterPro" id="IPR029058">
    <property type="entry name" value="AB_hydrolase_fold"/>
</dbReference>
<dbReference type="Pfam" id="PF12697">
    <property type="entry name" value="Abhydrolase_6"/>
    <property type="match status" value="1"/>
</dbReference>
<dbReference type="Gene3D" id="3.40.50.1820">
    <property type="entry name" value="alpha/beta hydrolase"/>
    <property type="match status" value="1"/>
</dbReference>
<evidence type="ECO:0000313" key="5">
    <source>
        <dbReference type="Proteomes" id="UP000295124"/>
    </source>
</evidence>
<evidence type="ECO:0000256" key="2">
    <source>
        <dbReference type="ARBA" id="ARBA00022801"/>
    </source>
</evidence>
<evidence type="ECO:0000259" key="3">
    <source>
        <dbReference type="Pfam" id="PF12697"/>
    </source>
</evidence>
<keyword evidence="5" id="KW-1185">Reference proteome</keyword>
<dbReference type="GO" id="GO:0006508">
    <property type="term" value="P:proteolysis"/>
    <property type="evidence" value="ECO:0007669"/>
    <property type="project" value="InterPro"/>
</dbReference>
<comment type="similarity">
    <text evidence="1">Belongs to the peptidase S33 family.</text>
</comment>
<comment type="caution">
    <text evidence="4">The sequence shown here is derived from an EMBL/GenBank/DDBJ whole genome shotgun (WGS) entry which is preliminary data.</text>
</comment>
<gene>
    <name evidence="4" type="ORF">E1263_36235</name>
</gene>
<dbReference type="GO" id="GO:0016020">
    <property type="term" value="C:membrane"/>
    <property type="evidence" value="ECO:0007669"/>
    <property type="project" value="TreeGrafter"/>
</dbReference>
<reference evidence="4 5" key="1">
    <citation type="submission" date="2019-03" db="EMBL/GenBank/DDBJ databases">
        <title>Draft genome sequences of novel Actinobacteria.</title>
        <authorList>
            <person name="Sahin N."/>
            <person name="Ay H."/>
            <person name="Saygin H."/>
        </authorList>
    </citation>
    <scope>NUCLEOTIDE SEQUENCE [LARGE SCALE GENOMIC DNA]</scope>
    <source>
        <strain evidence="4 5">JCM 13523</strain>
    </source>
</reference>
<organism evidence="4 5">
    <name type="scientific">Kribbella antibiotica</name>
    <dbReference type="NCBI Taxonomy" id="190195"/>
    <lineage>
        <taxon>Bacteria</taxon>
        <taxon>Bacillati</taxon>
        <taxon>Actinomycetota</taxon>
        <taxon>Actinomycetes</taxon>
        <taxon>Propionibacteriales</taxon>
        <taxon>Kribbellaceae</taxon>
        <taxon>Kribbella</taxon>
    </lineage>
</organism>
<dbReference type="Proteomes" id="UP000295124">
    <property type="component" value="Unassembled WGS sequence"/>
</dbReference>
<feature type="domain" description="AB hydrolase-1" evidence="3">
    <location>
        <begin position="26"/>
        <end position="277"/>
    </location>
</feature>
<dbReference type="InterPro" id="IPR002410">
    <property type="entry name" value="Peptidase_S33"/>
</dbReference>
<dbReference type="GO" id="GO:0004177">
    <property type="term" value="F:aminopeptidase activity"/>
    <property type="evidence" value="ECO:0007669"/>
    <property type="project" value="UniProtKB-EC"/>
</dbReference>
<protein>
    <submittedName>
        <fullName evidence="4">Alpha/beta hydrolase</fullName>
    </submittedName>
</protein>
<keyword evidence="2 4" id="KW-0378">Hydrolase</keyword>
<dbReference type="InterPro" id="IPR000073">
    <property type="entry name" value="AB_hydrolase_1"/>
</dbReference>
<dbReference type="OrthoDB" id="9796770at2"/>
<dbReference type="PANTHER" id="PTHR43798">
    <property type="entry name" value="MONOACYLGLYCEROL LIPASE"/>
    <property type="match status" value="1"/>
</dbReference>
<name>A0A4R4YNH0_9ACTN</name>
<accession>A0A4R4YNH0</accession>
<evidence type="ECO:0000313" key="4">
    <source>
        <dbReference type="EMBL" id="TDD46563.1"/>
    </source>
</evidence>
<proteinExistence type="inferred from homology"/>
<dbReference type="EMBL" id="SMKX01000170">
    <property type="protein sequence ID" value="TDD46563.1"/>
    <property type="molecule type" value="Genomic_DNA"/>
</dbReference>
<dbReference type="PANTHER" id="PTHR43798:SF33">
    <property type="entry name" value="HYDROLASE, PUTATIVE (AFU_ORTHOLOGUE AFUA_2G14860)-RELATED"/>
    <property type="match status" value="1"/>
</dbReference>